<dbReference type="SMART" id="SM01088">
    <property type="entry name" value="Col_cuticle_N"/>
    <property type="match status" value="1"/>
</dbReference>
<sequence>MIKKRMKEDDVIALRRQYADQLKRIAFFGVAISTVAALSCVVTVPLLYNYIQRVQSALMNEAEFCRRRADNMWGEFVHTEETLGLHVPSHRARRQASYNTYGSKPPNVEWHAPEGRYDSGGDGCCSCGTGEPGPPGRQGPPGPDGEDGLPGEDGRPGPDAVEGLDYRSQEWCFDCPAANQGPPGPRGTKGPRGVMGPPGPDGIDGQQGQRGREGPQGPPGPRGPQGPKGPRGRDGQTVEIPGRKGPPGRPGPPGPPGDDGPDGLDGIDGIPGLPGPPGEQGPPGRPGYAGKPGDRGTKGERGSGGECDHCAPPRLQDGYHRKYVQPRPPSPTSTQDMPQYPSGRGGYRSNYKA</sequence>
<dbReference type="WBParaSite" id="ALUE_0000482801-mRNA-1">
    <property type="protein sequence ID" value="ALUE_0000482801-mRNA-1"/>
    <property type="gene ID" value="ALUE_0000482801"/>
</dbReference>
<organism evidence="5 6">
    <name type="scientific">Ascaris lumbricoides</name>
    <name type="common">Giant roundworm</name>
    <dbReference type="NCBI Taxonomy" id="6252"/>
    <lineage>
        <taxon>Eukaryota</taxon>
        <taxon>Metazoa</taxon>
        <taxon>Ecdysozoa</taxon>
        <taxon>Nematoda</taxon>
        <taxon>Chromadorea</taxon>
        <taxon>Rhabditida</taxon>
        <taxon>Spirurina</taxon>
        <taxon>Ascaridomorpha</taxon>
        <taxon>Ascaridoidea</taxon>
        <taxon>Ascarididae</taxon>
        <taxon>Ascaris</taxon>
    </lineage>
</organism>
<dbReference type="Pfam" id="PF01391">
    <property type="entry name" value="Collagen"/>
    <property type="match status" value="1"/>
</dbReference>
<proteinExistence type="predicted"/>
<evidence type="ECO:0000256" key="3">
    <source>
        <dbReference type="SAM" id="Phobius"/>
    </source>
</evidence>
<evidence type="ECO:0000256" key="1">
    <source>
        <dbReference type="ARBA" id="ARBA00022737"/>
    </source>
</evidence>
<feature type="region of interest" description="Disordered" evidence="2">
    <location>
        <begin position="126"/>
        <end position="162"/>
    </location>
</feature>
<feature type="compositionally biased region" description="Pro residues" evidence="2">
    <location>
        <begin position="247"/>
        <end position="258"/>
    </location>
</feature>
<evidence type="ECO:0000259" key="4">
    <source>
        <dbReference type="SMART" id="SM01088"/>
    </source>
</evidence>
<keyword evidence="5" id="KW-1185">Reference proteome</keyword>
<dbReference type="Gene3D" id="1.20.5.320">
    <property type="entry name" value="6-Phosphogluconate Dehydrogenase, domain 3"/>
    <property type="match status" value="1"/>
</dbReference>
<feature type="compositionally biased region" description="Pro residues" evidence="2">
    <location>
        <begin position="273"/>
        <end position="285"/>
    </location>
</feature>
<keyword evidence="3" id="KW-1133">Transmembrane helix</keyword>
<feature type="compositionally biased region" description="Basic and acidic residues" evidence="2">
    <location>
        <begin position="292"/>
        <end position="311"/>
    </location>
</feature>
<keyword evidence="3" id="KW-0812">Transmembrane</keyword>
<dbReference type="InterPro" id="IPR008160">
    <property type="entry name" value="Collagen"/>
</dbReference>
<accession>A0A0M3HRC3</accession>
<feature type="compositionally biased region" description="Pro residues" evidence="2">
    <location>
        <begin position="132"/>
        <end position="143"/>
    </location>
</feature>
<dbReference type="InterPro" id="IPR002486">
    <property type="entry name" value="Col_cuticle_N"/>
</dbReference>
<dbReference type="PANTHER" id="PTHR24637:SF301">
    <property type="entry name" value="NEMATODE CUTICLE COLLAGEN N-TERMINAL DOMAIN-CONTAINING PROTEIN"/>
    <property type="match status" value="1"/>
</dbReference>
<dbReference type="Proteomes" id="UP000036681">
    <property type="component" value="Unplaced"/>
</dbReference>
<dbReference type="Pfam" id="PF01484">
    <property type="entry name" value="Col_cuticle_N"/>
    <property type="match status" value="1"/>
</dbReference>
<keyword evidence="1" id="KW-0677">Repeat</keyword>
<keyword evidence="3" id="KW-0472">Membrane</keyword>
<name>A0A0M3HRC3_ASCLU</name>
<evidence type="ECO:0000313" key="6">
    <source>
        <dbReference type="WBParaSite" id="ALUE_0000482801-mRNA-1"/>
    </source>
</evidence>
<dbReference type="GO" id="GO:0042302">
    <property type="term" value="F:structural constituent of cuticle"/>
    <property type="evidence" value="ECO:0007669"/>
    <property type="project" value="InterPro"/>
</dbReference>
<dbReference type="PANTHER" id="PTHR24637">
    <property type="entry name" value="COLLAGEN"/>
    <property type="match status" value="1"/>
</dbReference>
<reference evidence="6" key="1">
    <citation type="submission" date="2016-05" db="UniProtKB">
        <authorList>
            <consortium name="WormBaseParasite"/>
        </authorList>
    </citation>
    <scope>IDENTIFICATION</scope>
</reference>
<feature type="transmembrane region" description="Helical" evidence="3">
    <location>
        <begin position="25"/>
        <end position="48"/>
    </location>
</feature>
<evidence type="ECO:0000256" key="2">
    <source>
        <dbReference type="SAM" id="MobiDB-lite"/>
    </source>
</evidence>
<protein>
    <submittedName>
        <fullName evidence="6">Col_cuticle_N domain-containing protein</fullName>
    </submittedName>
</protein>
<feature type="region of interest" description="Disordered" evidence="2">
    <location>
        <begin position="174"/>
        <end position="353"/>
    </location>
</feature>
<dbReference type="AlphaFoldDB" id="A0A0M3HRC3"/>
<feature type="domain" description="Nematode cuticle collagen N-terminal" evidence="4">
    <location>
        <begin position="24"/>
        <end position="76"/>
    </location>
</feature>
<evidence type="ECO:0000313" key="5">
    <source>
        <dbReference type="Proteomes" id="UP000036681"/>
    </source>
</evidence>